<dbReference type="RefSeq" id="WP_169249242.1">
    <property type="nucleotide sequence ID" value="NZ_SPMZ01000036.1"/>
</dbReference>
<dbReference type="Proteomes" id="UP000760480">
    <property type="component" value="Unassembled WGS sequence"/>
</dbReference>
<reference evidence="2 3" key="1">
    <citation type="submission" date="2019-03" db="EMBL/GenBank/DDBJ databases">
        <title>Metabolic reconstructions from genomes of highly enriched 'Candidatus Accumulibacter' and 'Candidatus Competibacter' bioreactor populations.</title>
        <authorList>
            <person name="Annavajhala M.K."/>
            <person name="Welles L."/>
            <person name="Abbas B."/>
            <person name="Sorokin D."/>
            <person name="Park H."/>
            <person name="Van Loosdrecht M."/>
            <person name="Chandran K."/>
        </authorList>
    </citation>
    <scope>NUCLEOTIDE SEQUENCE [LARGE SCALE GENOMIC DNA]</scope>
    <source>
        <strain evidence="2 3">SBR_G</strain>
    </source>
</reference>
<evidence type="ECO:0000256" key="1">
    <source>
        <dbReference type="SAM" id="MobiDB-lite"/>
    </source>
</evidence>
<protein>
    <submittedName>
        <fullName evidence="2">Uncharacterized protein</fullName>
    </submittedName>
</protein>
<feature type="region of interest" description="Disordered" evidence="1">
    <location>
        <begin position="52"/>
        <end position="89"/>
    </location>
</feature>
<accession>A0ABX1TKQ1</accession>
<evidence type="ECO:0000313" key="3">
    <source>
        <dbReference type="Proteomes" id="UP000760480"/>
    </source>
</evidence>
<gene>
    <name evidence="2" type="ORF">E4P82_12670</name>
</gene>
<dbReference type="EMBL" id="SPMZ01000036">
    <property type="protein sequence ID" value="NMQ19977.1"/>
    <property type="molecule type" value="Genomic_DNA"/>
</dbReference>
<comment type="caution">
    <text evidence="2">The sequence shown here is derived from an EMBL/GenBank/DDBJ whole genome shotgun (WGS) entry which is preliminary data.</text>
</comment>
<evidence type="ECO:0000313" key="2">
    <source>
        <dbReference type="EMBL" id="NMQ19977.1"/>
    </source>
</evidence>
<organism evidence="2 3">
    <name type="scientific">Candidatus Competibacter phosphatis</name>
    <dbReference type="NCBI Taxonomy" id="221280"/>
    <lineage>
        <taxon>Bacteria</taxon>
        <taxon>Pseudomonadati</taxon>
        <taxon>Pseudomonadota</taxon>
        <taxon>Gammaproteobacteria</taxon>
        <taxon>Candidatus Competibacteraceae</taxon>
        <taxon>Candidatus Competibacter</taxon>
    </lineage>
</organism>
<feature type="compositionally biased region" description="Low complexity" evidence="1">
    <location>
        <begin position="55"/>
        <end position="70"/>
    </location>
</feature>
<keyword evidence="3" id="KW-1185">Reference proteome</keyword>
<sequence>MDELHVWIVWSEITATDATNDTGDKGTYFQVSMGYEFKHTIKPSAIITAADRPDLSGANSSPAPPASGLNHKGDPLTGGVNKKWDSSRKIRKKTLNPNAVALPGNASFHGNFHDFPSMSDGDGRPGGAGAVSFSDWLVAGNDDAGVGDEDNDPYTAPHSRILWGIDTPTRFIEHTAGANGNTVEWRLHFLEFTRLEINGKWYLISNYFPWRVHYKLKKEGGKWKNNGSNKATDNAGF</sequence>
<name>A0ABX1TKQ1_9GAMM</name>
<proteinExistence type="predicted"/>